<evidence type="ECO:0000256" key="6">
    <source>
        <dbReference type="ARBA" id="ARBA00047939"/>
    </source>
</evidence>
<dbReference type="NCBIfam" id="NF046029">
    <property type="entry name" value="ProtAdlyltaseNmFic"/>
    <property type="match status" value="1"/>
</dbReference>
<evidence type="ECO:0000256" key="4">
    <source>
        <dbReference type="ARBA" id="ARBA00022840"/>
    </source>
</evidence>
<gene>
    <name evidence="9" type="ORF">AS859_06900</name>
</gene>
<comment type="caution">
    <text evidence="9">The sequence shown here is derived from an EMBL/GenBank/DDBJ whole genome shotgun (WGS) entry which is preliminary data.</text>
</comment>
<dbReference type="GO" id="GO:0051302">
    <property type="term" value="P:regulation of cell division"/>
    <property type="evidence" value="ECO:0007669"/>
    <property type="project" value="TreeGrafter"/>
</dbReference>
<evidence type="ECO:0000256" key="7">
    <source>
        <dbReference type="ARBA" id="ARBA00048696"/>
    </source>
</evidence>
<dbReference type="GO" id="GO:0070733">
    <property type="term" value="F:AMPylase activity"/>
    <property type="evidence" value="ECO:0007669"/>
    <property type="project" value="UniProtKB-EC"/>
</dbReference>
<evidence type="ECO:0000256" key="5">
    <source>
        <dbReference type="ARBA" id="ARBA00034531"/>
    </source>
</evidence>
<sequence length="186" mass="21987">MKNIDKKSLEKAYKLFDSCDINNIEVGTLKGLQQIHKYLFDGLYDFAGEIRELNISKGGFRFANSLYLKEILPKIEQMPQSNFKEIIEKYVEMNIAHPFLEGNGRTMRIWLDMILKKELKKVVDWQNVPKELYLQAMERSPINDLEIRTLLSENLTPKIDDREVIFKGIEQSYYYEGYEILHKLEV</sequence>
<dbReference type="SUPFAM" id="SSF140931">
    <property type="entry name" value="Fic-like"/>
    <property type="match status" value="1"/>
</dbReference>
<keyword evidence="2" id="KW-0548">Nucleotidyltransferase</keyword>
<dbReference type="Gene3D" id="1.10.3290.10">
    <property type="entry name" value="Fido-like domain"/>
    <property type="match status" value="1"/>
</dbReference>
<evidence type="ECO:0000256" key="3">
    <source>
        <dbReference type="ARBA" id="ARBA00022741"/>
    </source>
</evidence>
<dbReference type="EMBL" id="LNTC01000084">
    <property type="protein sequence ID" value="OQR41232.1"/>
    <property type="molecule type" value="Genomic_DNA"/>
</dbReference>
<dbReference type="PROSITE" id="PS51459">
    <property type="entry name" value="FIDO"/>
    <property type="match status" value="1"/>
</dbReference>
<dbReference type="AlphaFoldDB" id="A0A1V9VB45"/>
<dbReference type="FunFam" id="1.10.3290.10:FF:000002">
    <property type="entry name" value="Protein adenylyltransferase NmFic"/>
    <property type="match status" value="1"/>
</dbReference>
<dbReference type="Proteomes" id="UP000192599">
    <property type="component" value="Unassembled WGS sequence"/>
</dbReference>
<dbReference type="InterPro" id="IPR036597">
    <property type="entry name" value="Fido-like_dom_sf"/>
</dbReference>
<evidence type="ECO:0000313" key="10">
    <source>
        <dbReference type="Proteomes" id="UP000192599"/>
    </source>
</evidence>
<reference evidence="9 10" key="1">
    <citation type="submission" date="2017-04" db="EMBL/GenBank/DDBJ databases">
        <title>Accumulation and expression of multiple antibiotic resistance genes in Arcobacter cryaerophilus that thrives in sewage.</title>
        <authorList>
            <person name="Millar J.A."/>
            <person name="Raghavan R."/>
        </authorList>
    </citation>
    <scope>NUCLEOTIDE SEQUENCE [LARGE SCALE GENOMIC DNA]</scope>
    <source>
        <strain evidence="9 10">AZT-1</strain>
    </source>
</reference>
<evidence type="ECO:0000256" key="1">
    <source>
        <dbReference type="ARBA" id="ARBA00022679"/>
    </source>
</evidence>
<protein>
    <recommendedName>
        <fullName evidence="5">protein adenylyltransferase</fullName>
        <ecNumber evidence="5">2.7.7.108</ecNumber>
    </recommendedName>
</protein>
<accession>A0A1V9VB45</accession>
<feature type="domain" description="Fido" evidence="8">
    <location>
        <begin position="27"/>
        <end position="161"/>
    </location>
</feature>
<keyword evidence="3" id="KW-0547">Nucleotide-binding</keyword>
<organism evidence="9 10">
    <name type="scientific">Aliarcobacter cryaerophilus</name>
    <dbReference type="NCBI Taxonomy" id="28198"/>
    <lineage>
        <taxon>Bacteria</taxon>
        <taxon>Pseudomonadati</taxon>
        <taxon>Campylobacterota</taxon>
        <taxon>Epsilonproteobacteria</taxon>
        <taxon>Campylobacterales</taxon>
        <taxon>Arcobacteraceae</taxon>
        <taxon>Aliarcobacter</taxon>
    </lineage>
</organism>
<dbReference type="PANTHER" id="PTHR39560">
    <property type="entry name" value="PROTEIN ADENYLYLTRANSFERASE FIC-RELATED"/>
    <property type="match status" value="1"/>
</dbReference>
<keyword evidence="1" id="KW-0808">Transferase</keyword>
<dbReference type="GO" id="GO:0005524">
    <property type="term" value="F:ATP binding"/>
    <property type="evidence" value="ECO:0007669"/>
    <property type="project" value="UniProtKB-KW"/>
</dbReference>
<keyword evidence="4" id="KW-0067">ATP-binding</keyword>
<dbReference type="EC" id="2.7.7.108" evidence="5"/>
<dbReference type="Pfam" id="PF02661">
    <property type="entry name" value="Fic"/>
    <property type="match status" value="1"/>
</dbReference>
<comment type="catalytic activity">
    <reaction evidence="7">
        <text>L-tyrosyl-[protein] + ATP = O-(5'-adenylyl)-L-tyrosyl-[protein] + diphosphate</text>
        <dbReference type="Rhea" id="RHEA:54288"/>
        <dbReference type="Rhea" id="RHEA-COMP:10136"/>
        <dbReference type="Rhea" id="RHEA-COMP:13846"/>
        <dbReference type="ChEBI" id="CHEBI:30616"/>
        <dbReference type="ChEBI" id="CHEBI:33019"/>
        <dbReference type="ChEBI" id="CHEBI:46858"/>
        <dbReference type="ChEBI" id="CHEBI:83624"/>
        <dbReference type="EC" id="2.7.7.108"/>
    </reaction>
</comment>
<evidence type="ECO:0000313" key="9">
    <source>
        <dbReference type="EMBL" id="OQR41232.1"/>
    </source>
</evidence>
<name>A0A1V9VB45_9BACT</name>
<dbReference type="InterPro" id="IPR003812">
    <property type="entry name" value="Fido"/>
</dbReference>
<evidence type="ECO:0000259" key="8">
    <source>
        <dbReference type="PROSITE" id="PS51459"/>
    </source>
</evidence>
<dbReference type="PANTHER" id="PTHR39560:SF1">
    <property type="entry name" value="PROTEIN ADENYLYLTRANSFERASE FIC-RELATED"/>
    <property type="match status" value="1"/>
</dbReference>
<proteinExistence type="predicted"/>
<comment type="catalytic activity">
    <reaction evidence="6">
        <text>L-threonyl-[protein] + ATP = 3-O-(5'-adenylyl)-L-threonyl-[protein] + diphosphate</text>
        <dbReference type="Rhea" id="RHEA:54292"/>
        <dbReference type="Rhea" id="RHEA-COMP:11060"/>
        <dbReference type="Rhea" id="RHEA-COMP:13847"/>
        <dbReference type="ChEBI" id="CHEBI:30013"/>
        <dbReference type="ChEBI" id="CHEBI:30616"/>
        <dbReference type="ChEBI" id="CHEBI:33019"/>
        <dbReference type="ChEBI" id="CHEBI:138113"/>
        <dbReference type="EC" id="2.7.7.108"/>
    </reaction>
</comment>
<evidence type="ECO:0000256" key="2">
    <source>
        <dbReference type="ARBA" id="ARBA00022695"/>
    </source>
</evidence>